<dbReference type="EMBL" id="RQTK01000477">
    <property type="protein sequence ID" value="RUS79006.1"/>
    <property type="molecule type" value="Genomic_DNA"/>
</dbReference>
<dbReference type="Proteomes" id="UP000271974">
    <property type="component" value="Unassembled WGS sequence"/>
</dbReference>
<proteinExistence type="predicted"/>
<name>A0A433TBS8_ELYCH</name>
<organism evidence="1 2">
    <name type="scientific">Elysia chlorotica</name>
    <name type="common">Eastern emerald elysia</name>
    <name type="synonym">Sea slug</name>
    <dbReference type="NCBI Taxonomy" id="188477"/>
    <lineage>
        <taxon>Eukaryota</taxon>
        <taxon>Metazoa</taxon>
        <taxon>Spiralia</taxon>
        <taxon>Lophotrochozoa</taxon>
        <taxon>Mollusca</taxon>
        <taxon>Gastropoda</taxon>
        <taxon>Heterobranchia</taxon>
        <taxon>Euthyneura</taxon>
        <taxon>Panpulmonata</taxon>
        <taxon>Sacoglossa</taxon>
        <taxon>Placobranchoidea</taxon>
        <taxon>Plakobranchidae</taxon>
        <taxon>Elysia</taxon>
    </lineage>
</organism>
<comment type="caution">
    <text evidence="1">The sequence shown here is derived from an EMBL/GenBank/DDBJ whole genome shotgun (WGS) entry which is preliminary data.</text>
</comment>
<evidence type="ECO:0000313" key="1">
    <source>
        <dbReference type="EMBL" id="RUS79006.1"/>
    </source>
</evidence>
<protein>
    <submittedName>
        <fullName evidence="1">Uncharacterized protein</fullName>
    </submittedName>
</protein>
<dbReference type="AlphaFoldDB" id="A0A433TBS8"/>
<evidence type="ECO:0000313" key="2">
    <source>
        <dbReference type="Proteomes" id="UP000271974"/>
    </source>
</evidence>
<keyword evidence="2" id="KW-1185">Reference proteome</keyword>
<accession>A0A433TBS8</accession>
<sequence>MLTKVSTLLRRFTCDSLEHSTKSSPERRFVTLLASPTIPFSDLLIAKTLSFATFLSASLIIWKGDQLCLAVEPKGVVTPRHCQRKKWAWLHQDIVKERRGRGYTKTLSGKEIGVVITRHCQGKKRAWLHQDIVRERRGRGYIKTLSGKKRAWLHRDIVREEEGVVTPGPFQGKKRAWLHQDIVRERKVYGACVLTNVTYRKKRWGPNFRSLQQDSSTLSALNQSIFVVPSPLNKAVLFLRLTS</sequence>
<gene>
    <name evidence="1" type="ORF">EGW08_013217</name>
</gene>
<reference evidence="1 2" key="1">
    <citation type="submission" date="2019-01" db="EMBL/GenBank/DDBJ databases">
        <title>A draft genome assembly of the solar-powered sea slug Elysia chlorotica.</title>
        <authorList>
            <person name="Cai H."/>
            <person name="Li Q."/>
            <person name="Fang X."/>
            <person name="Li J."/>
            <person name="Curtis N.E."/>
            <person name="Altenburger A."/>
            <person name="Shibata T."/>
            <person name="Feng M."/>
            <person name="Maeda T."/>
            <person name="Schwartz J.A."/>
            <person name="Shigenobu S."/>
            <person name="Lundholm N."/>
            <person name="Nishiyama T."/>
            <person name="Yang H."/>
            <person name="Hasebe M."/>
            <person name="Li S."/>
            <person name="Pierce S.K."/>
            <person name="Wang J."/>
        </authorList>
    </citation>
    <scope>NUCLEOTIDE SEQUENCE [LARGE SCALE GENOMIC DNA]</scope>
    <source>
        <strain evidence="1">EC2010</strain>
        <tissue evidence="1">Whole organism of an adult</tissue>
    </source>
</reference>